<evidence type="ECO:0000256" key="7">
    <source>
        <dbReference type="ARBA" id="ARBA00022730"/>
    </source>
</evidence>
<dbReference type="Gene3D" id="3.30.70.330">
    <property type="match status" value="1"/>
</dbReference>
<dbReference type="InterPro" id="IPR012677">
    <property type="entry name" value="Nucleotide-bd_a/b_plait_sf"/>
</dbReference>
<comment type="similarity">
    <text evidence="3">Belongs to the universal ribosomal protein uL23 family.</text>
</comment>
<keyword evidence="14" id="KW-0687">Ribonucleoprotein</keyword>
<comment type="similarity">
    <text evidence="4 15">Belongs to the PIGX family.</text>
</comment>
<dbReference type="GO" id="GO:0006506">
    <property type="term" value="P:GPI anchor biosynthetic process"/>
    <property type="evidence" value="ECO:0007669"/>
    <property type="project" value="UniProtKB-KW"/>
</dbReference>
<evidence type="ECO:0000256" key="12">
    <source>
        <dbReference type="ARBA" id="ARBA00023136"/>
    </source>
</evidence>
<evidence type="ECO:0000313" key="18">
    <source>
        <dbReference type="Proteomes" id="UP001211907"/>
    </source>
</evidence>
<keyword evidence="8 15" id="KW-0256">Endoplasmic reticulum</keyword>
<dbReference type="InterPro" id="IPR012678">
    <property type="entry name" value="Ribosomal_uL23/eL15/eS24_sf"/>
</dbReference>
<evidence type="ECO:0000256" key="2">
    <source>
        <dbReference type="ARBA" id="ARBA00004687"/>
    </source>
</evidence>
<evidence type="ECO:0000256" key="8">
    <source>
        <dbReference type="ARBA" id="ARBA00022824"/>
    </source>
</evidence>
<keyword evidence="11" id="KW-1133">Transmembrane helix</keyword>
<organism evidence="17 18">
    <name type="scientific">Physocladia obscura</name>
    <dbReference type="NCBI Taxonomy" id="109957"/>
    <lineage>
        <taxon>Eukaryota</taxon>
        <taxon>Fungi</taxon>
        <taxon>Fungi incertae sedis</taxon>
        <taxon>Chytridiomycota</taxon>
        <taxon>Chytridiomycota incertae sedis</taxon>
        <taxon>Chytridiomycetes</taxon>
        <taxon>Chytridiales</taxon>
        <taxon>Chytriomycetaceae</taxon>
        <taxon>Physocladia</taxon>
    </lineage>
</organism>
<dbReference type="Pfam" id="PF08320">
    <property type="entry name" value="PIG-X"/>
    <property type="match status" value="1"/>
</dbReference>
<accession>A0AAD5X925</accession>
<feature type="domain" description="Large ribosomal subunit protein uL23 N-terminal" evidence="16">
    <location>
        <begin position="486"/>
        <end position="536"/>
    </location>
</feature>
<dbReference type="EMBL" id="JADGJH010002030">
    <property type="protein sequence ID" value="KAJ3104925.1"/>
    <property type="molecule type" value="Genomic_DNA"/>
</dbReference>
<proteinExistence type="inferred from homology"/>
<dbReference type="GO" id="GO:0005789">
    <property type="term" value="C:endoplasmic reticulum membrane"/>
    <property type="evidence" value="ECO:0007669"/>
    <property type="project" value="UniProtKB-SubCell"/>
</dbReference>
<evidence type="ECO:0000256" key="3">
    <source>
        <dbReference type="ARBA" id="ARBA00006700"/>
    </source>
</evidence>
<dbReference type="InterPro" id="IPR005633">
    <property type="entry name" value="Ribosomal_uL23_N"/>
</dbReference>
<dbReference type="AlphaFoldDB" id="A0AAD5X925"/>
<dbReference type="InterPro" id="IPR013233">
    <property type="entry name" value="PIG-X/PBN1"/>
</dbReference>
<dbReference type="GO" id="GO:0005840">
    <property type="term" value="C:ribosome"/>
    <property type="evidence" value="ECO:0007669"/>
    <property type="project" value="UniProtKB-KW"/>
</dbReference>
<keyword evidence="12" id="KW-0472">Membrane</keyword>
<dbReference type="HAMAP" id="MF_01369_A">
    <property type="entry name" value="Ribosomal_uL23_A"/>
    <property type="match status" value="1"/>
</dbReference>
<protein>
    <recommendedName>
        <fullName evidence="15">Protein PBN1</fullName>
    </recommendedName>
</protein>
<evidence type="ECO:0000256" key="6">
    <source>
        <dbReference type="ARBA" id="ARBA00022692"/>
    </source>
</evidence>
<dbReference type="SUPFAM" id="SSF54189">
    <property type="entry name" value="Ribosomal proteins S24e, L23 and L15e"/>
    <property type="match status" value="1"/>
</dbReference>
<dbReference type="PANTHER" id="PTHR11620">
    <property type="entry name" value="60S RIBOSOMAL PROTEIN L23A"/>
    <property type="match status" value="1"/>
</dbReference>
<gene>
    <name evidence="17" type="primary">RPL25_1</name>
    <name evidence="17" type="ORF">HK100_003987</name>
</gene>
<evidence type="ECO:0000256" key="11">
    <source>
        <dbReference type="ARBA" id="ARBA00022989"/>
    </source>
</evidence>
<comment type="subcellular location">
    <subcellularLocation>
        <location evidence="1 15">Endoplasmic reticulum membrane</location>
        <topology evidence="1 15">Single-pass membrane protein</topology>
    </subcellularLocation>
</comment>
<dbReference type="Proteomes" id="UP001211907">
    <property type="component" value="Unassembled WGS sequence"/>
</dbReference>
<dbReference type="InterPro" id="IPR013025">
    <property type="entry name" value="Ribosomal_uL23-like"/>
</dbReference>
<evidence type="ECO:0000256" key="1">
    <source>
        <dbReference type="ARBA" id="ARBA00004389"/>
    </source>
</evidence>
<evidence type="ECO:0000313" key="17">
    <source>
        <dbReference type="EMBL" id="KAJ3104925.1"/>
    </source>
</evidence>
<keyword evidence="9" id="KW-0694">RNA-binding</keyword>
<dbReference type="GO" id="GO:0006412">
    <property type="term" value="P:translation"/>
    <property type="evidence" value="ECO:0007669"/>
    <property type="project" value="InterPro"/>
</dbReference>
<keyword evidence="7" id="KW-0699">rRNA-binding</keyword>
<keyword evidence="10 17" id="KW-0689">Ribosomal protein</keyword>
<reference evidence="17" key="1">
    <citation type="submission" date="2020-05" db="EMBL/GenBank/DDBJ databases">
        <title>Phylogenomic resolution of chytrid fungi.</title>
        <authorList>
            <person name="Stajich J.E."/>
            <person name="Amses K."/>
            <person name="Simmons R."/>
            <person name="Seto K."/>
            <person name="Myers J."/>
            <person name="Bonds A."/>
            <person name="Quandt C.A."/>
            <person name="Barry K."/>
            <person name="Liu P."/>
            <person name="Grigoriev I."/>
            <person name="Longcore J.E."/>
            <person name="James T.Y."/>
        </authorList>
    </citation>
    <scope>NUCLEOTIDE SEQUENCE</scope>
    <source>
        <strain evidence="17">JEL0513</strain>
    </source>
</reference>
<evidence type="ECO:0000256" key="10">
    <source>
        <dbReference type="ARBA" id="ARBA00022980"/>
    </source>
</evidence>
<dbReference type="FunFam" id="3.30.70.330:FF:000035">
    <property type="entry name" value="60S ribosomal protein L23a"/>
    <property type="match status" value="1"/>
</dbReference>
<keyword evidence="18" id="KW-1185">Reference proteome</keyword>
<comment type="pathway">
    <text evidence="2 15">Glycolipid biosynthesis; glycosylphosphatidylinositol-anchor biosynthesis.</text>
</comment>
<name>A0AAD5X925_9FUNG</name>
<keyword evidence="6" id="KW-0812">Transmembrane</keyword>
<evidence type="ECO:0000256" key="13">
    <source>
        <dbReference type="ARBA" id="ARBA00023180"/>
    </source>
</evidence>
<comment type="caution">
    <text evidence="17">The sequence shown here is derived from an EMBL/GenBank/DDBJ whole genome shotgun (WGS) entry which is preliminary data.</text>
</comment>
<evidence type="ECO:0000256" key="15">
    <source>
        <dbReference type="RuleBase" id="RU366056"/>
    </source>
</evidence>
<dbReference type="GO" id="GO:0019843">
    <property type="term" value="F:rRNA binding"/>
    <property type="evidence" value="ECO:0007669"/>
    <property type="project" value="UniProtKB-KW"/>
</dbReference>
<evidence type="ECO:0000256" key="5">
    <source>
        <dbReference type="ARBA" id="ARBA00022502"/>
    </source>
</evidence>
<keyword evidence="5 15" id="KW-0337">GPI-anchor biosynthesis</keyword>
<evidence type="ECO:0000256" key="4">
    <source>
        <dbReference type="ARBA" id="ARBA00010345"/>
    </source>
</evidence>
<evidence type="ECO:0000256" key="14">
    <source>
        <dbReference type="ARBA" id="ARBA00023274"/>
    </source>
</evidence>
<keyword evidence="13" id="KW-0325">Glycoprotein</keyword>
<dbReference type="GO" id="GO:0003735">
    <property type="term" value="F:structural constituent of ribosome"/>
    <property type="evidence" value="ECO:0007669"/>
    <property type="project" value="InterPro"/>
</dbReference>
<dbReference type="Pfam" id="PF00276">
    <property type="entry name" value="Ribosomal_L23"/>
    <property type="match status" value="1"/>
</dbReference>
<evidence type="ECO:0000256" key="9">
    <source>
        <dbReference type="ARBA" id="ARBA00022884"/>
    </source>
</evidence>
<comment type="function">
    <text evidence="15">Required for proper folding and/or the stability of a subset of proteins in the endoplasmic reticulum. Component of glycosylphosphatidylinositol-mannosyltransferase 1 which transfers the first of the 4 mannoses in the GPI-anchor precursors during GPI-anchor biosynthesis. Probably acts by stabilizing the mannosyltransferase GPI14.</text>
</comment>
<dbReference type="Pfam" id="PF03939">
    <property type="entry name" value="Ribosomal_L23eN"/>
    <property type="match status" value="1"/>
</dbReference>
<evidence type="ECO:0000259" key="16">
    <source>
        <dbReference type="Pfam" id="PF03939"/>
    </source>
</evidence>
<dbReference type="NCBIfam" id="NF011118">
    <property type="entry name" value="PRK14548.1"/>
    <property type="match status" value="1"/>
</dbReference>
<sequence length="625" mass="68634">MSSDFSVWSHSPTTSSIDGLTFRVSNQVETDVIYAQIASRVEHVQQSIQLGSAIESVLISFTSTIATANSPYRWNLHVSASLNHKPENRSDIKQTLFSFASTYIKPRNATSYLCCDKVAGTANLNRIGFVEFGESANFAYFTTPIESGWIAEWDAMDFAPLTPRPNCANAHGDGLNLIESSAKFSRINSEGILTESIRIVSSNKSIECTADFKSTISIVSPSRRNNSRLNRQIYKSDISSKSLKMESTTEVNKPTPLLLPSISSGLSPSVGFHPFLVVSINAKEIDFDVVAVIVLHLPVNQNAFADPFQISGLNLVDSNIKWIPYGSPDLEVAASNTEKADMNGVFIVIENLEQVFGTMGAITKHIEIPLHMRYQPPSENGGYNFVSLLPVSAFAILKNASNKWKNYMPALQRNGILPALLKSPPLSHLNFDDLWVEEISVSQSELVMKMPVGAAVDSFWVLVTMSVCVVVSCGMAPVTKNTASPAVKKAAAAKKAVLKGTGGKVERKVRTSTTFRLPKTLKLARNPKYPRRSVPRTSSLDAHAVVKFPLNTESAMKKIEEDNTLVFIVDVRSNKRQIKDAVKRLYDVDAIKINTLVRPDGKKKAYVTLDAEVEALEVANRIGFI</sequence>
<dbReference type="GO" id="GO:1990904">
    <property type="term" value="C:ribonucleoprotein complex"/>
    <property type="evidence" value="ECO:0007669"/>
    <property type="project" value="UniProtKB-KW"/>
</dbReference>